<name>A0ABP6MDB9_9ACTN</name>
<protein>
    <submittedName>
        <fullName evidence="3">SDR family NAD(P)-dependent oxidoreductase</fullName>
    </submittedName>
</protein>
<comment type="caution">
    <text evidence="3">The sequence shown here is derived from an EMBL/GenBank/DDBJ whole genome shotgun (WGS) entry which is preliminary data.</text>
</comment>
<dbReference type="InterPro" id="IPR036291">
    <property type="entry name" value="NAD(P)-bd_dom_sf"/>
</dbReference>
<proteinExistence type="inferred from homology"/>
<dbReference type="PRINTS" id="PR00081">
    <property type="entry name" value="GDHRDH"/>
</dbReference>
<dbReference type="Gene3D" id="3.40.50.720">
    <property type="entry name" value="NAD(P)-binding Rossmann-like Domain"/>
    <property type="match status" value="1"/>
</dbReference>
<gene>
    <name evidence="3" type="ORF">GCM10010449_18830</name>
</gene>
<evidence type="ECO:0000313" key="3">
    <source>
        <dbReference type="EMBL" id="GAA3095470.1"/>
    </source>
</evidence>
<reference evidence="4" key="1">
    <citation type="journal article" date="2019" name="Int. J. Syst. Evol. Microbiol.">
        <title>The Global Catalogue of Microorganisms (GCM) 10K type strain sequencing project: providing services to taxonomists for standard genome sequencing and annotation.</title>
        <authorList>
            <consortium name="The Broad Institute Genomics Platform"/>
            <consortium name="The Broad Institute Genome Sequencing Center for Infectious Disease"/>
            <person name="Wu L."/>
            <person name="Ma J."/>
        </authorList>
    </citation>
    <scope>NUCLEOTIDE SEQUENCE [LARGE SCALE GENOMIC DNA]</scope>
    <source>
        <strain evidence="4">JCM 9092</strain>
    </source>
</reference>
<organism evidence="3 4">
    <name type="scientific">Streptomyces rectiviolaceus</name>
    <dbReference type="NCBI Taxonomy" id="332591"/>
    <lineage>
        <taxon>Bacteria</taxon>
        <taxon>Bacillati</taxon>
        <taxon>Actinomycetota</taxon>
        <taxon>Actinomycetes</taxon>
        <taxon>Kitasatosporales</taxon>
        <taxon>Streptomycetaceae</taxon>
        <taxon>Streptomyces</taxon>
    </lineage>
</organism>
<keyword evidence="4" id="KW-1185">Reference proteome</keyword>
<dbReference type="RefSeq" id="WP_344520113.1">
    <property type="nucleotide sequence ID" value="NZ_BAAAUG010000028.1"/>
</dbReference>
<comment type="similarity">
    <text evidence="1">Belongs to the short-chain dehydrogenases/reductases (SDR) family.</text>
</comment>
<dbReference type="NCBIfam" id="NF004845">
    <property type="entry name" value="PRK06196.1"/>
    <property type="match status" value="1"/>
</dbReference>
<dbReference type="SUPFAM" id="SSF51735">
    <property type="entry name" value="NAD(P)-binding Rossmann-fold domains"/>
    <property type="match status" value="1"/>
</dbReference>
<accession>A0ABP6MDB9</accession>
<evidence type="ECO:0000256" key="1">
    <source>
        <dbReference type="ARBA" id="ARBA00006484"/>
    </source>
</evidence>
<dbReference type="Proteomes" id="UP001501637">
    <property type="component" value="Unassembled WGS sequence"/>
</dbReference>
<sequence>MTTRQGQQHRIGSGFGALSTADDVLEGIDLSGRTALVTGGYSGLGLEITRALTQAGAHVIVPARRPGTAEEALLGTERAEVQALDLADQESIRRFADRFLATHGTLDILINNAGVMACPEARVGPDGSWESHFAINHLGHFALVNRLYPALSPGTSRVVSVASSGHFLSDIRWTDPHFHEGYDRWLAYAQSKTANALFAVHLDSLSTATTGPRAFSVHPGSVLTPLQRHIPREEQIAQGWMSADGTPAQGFKTPAQGAATAVWAATSPLLDAHGGAYCQDCDIAEPATTEDMLTGGVKPWATDPDAAARLWQLSADITGLCHLAS</sequence>
<dbReference type="EMBL" id="BAAAUG010000028">
    <property type="protein sequence ID" value="GAA3095470.1"/>
    <property type="molecule type" value="Genomic_DNA"/>
</dbReference>
<dbReference type="Pfam" id="PF00106">
    <property type="entry name" value="adh_short"/>
    <property type="match status" value="1"/>
</dbReference>
<keyword evidence="2" id="KW-0560">Oxidoreductase</keyword>
<dbReference type="PANTHER" id="PTHR24320">
    <property type="entry name" value="RETINOL DEHYDROGENASE"/>
    <property type="match status" value="1"/>
</dbReference>
<evidence type="ECO:0000256" key="2">
    <source>
        <dbReference type="ARBA" id="ARBA00023002"/>
    </source>
</evidence>
<evidence type="ECO:0000313" key="4">
    <source>
        <dbReference type="Proteomes" id="UP001501637"/>
    </source>
</evidence>
<dbReference type="PANTHER" id="PTHR24320:SF283">
    <property type="entry name" value="RETINOL DEHYDROGENASE 11"/>
    <property type="match status" value="1"/>
</dbReference>
<dbReference type="InterPro" id="IPR002347">
    <property type="entry name" value="SDR_fam"/>
</dbReference>